<evidence type="ECO:0000313" key="1">
    <source>
        <dbReference type="EMBL" id="MBM9508518.1"/>
    </source>
</evidence>
<protein>
    <recommendedName>
        <fullName evidence="3">Restriction endonuclease</fullName>
    </recommendedName>
</protein>
<evidence type="ECO:0000313" key="2">
    <source>
        <dbReference type="Proteomes" id="UP000749040"/>
    </source>
</evidence>
<evidence type="ECO:0008006" key="3">
    <source>
        <dbReference type="Google" id="ProtNLM"/>
    </source>
</evidence>
<sequence length="262" mass="29820">MGRQDSDEAYVLGLCDEVLAERGKRQHRFDWLLGDPSQSGRQVKLPVDSYWPRYGLVVEYREVQHDRPVAFFDKPDRLTISGVHRGEQRVLYDERRDILIPRKGLDLVVIRPADLAADDRGRLYRNREADLTAVRGLLAAARPRITSDEDRVVDAFRRWLRSEGWTPISPTDDHTDIEAVRDGNRLVGEAKGRTQEPGTDVDIAYGQLLRRMTASSPDTRYAVVVPTPAVWHAQRVPAAVRRALRIEVYEVTDQGEVQSVAD</sequence>
<dbReference type="RefSeq" id="WP_205360607.1">
    <property type="nucleotide sequence ID" value="NZ_JADKYB010000018.1"/>
</dbReference>
<organism evidence="1 2">
    <name type="scientific">Actinacidiphila acididurans</name>
    <dbReference type="NCBI Taxonomy" id="2784346"/>
    <lineage>
        <taxon>Bacteria</taxon>
        <taxon>Bacillati</taxon>
        <taxon>Actinomycetota</taxon>
        <taxon>Actinomycetes</taxon>
        <taxon>Kitasatosporales</taxon>
        <taxon>Streptomycetaceae</taxon>
        <taxon>Actinacidiphila</taxon>
    </lineage>
</organism>
<comment type="caution">
    <text evidence="1">The sequence shown here is derived from an EMBL/GenBank/DDBJ whole genome shotgun (WGS) entry which is preliminary data.</text>
</comment>
<name>A0ABS2TYV3_9ACTN</name>
<accession>A0ABS2TYV3</accession>
<keyword evidence="2" id="KW-1185">Reference proteome</keyword>
<reference evidence="1 2" key="1">
    <citation type="submission" date="2021-01" db="EMBL/GenBank/DDBJ databases">
        <title>Streptomyces acididurans sp. nov., isolated from a peat swamp forest soil.</title>
        <authorList>
            <person name="Chantavorakit T."/>
            <person name="Duangmal K."/>
        </authorList>
    </citation>
    <scope>NUCLEOTIDE SEQUENCE [LARGE SCALE GENOMIC DNA]</scope>
    <source>
        <strain evidence="1 2">KK5PA1</strain>
    </source>
</reference>
<dbReference type="EMBL" id="JADKYB010000018">
    <property type="protein sequence ID" value="MBM9508518.1"/>
    <property type="molecule type" value="Genomic_DNA"/>
</dbReference>
<proteinExistence type="predicted"/>
<dbReference type="Proteomes" id="UP000749040">
    <property type="component" value="Unassembled WGS sequence"/>
</dbReference>
<gene>
    <name evidence="1" type="ORF">ITX44_28980</name>
</gene>